<dbReference type="Pfam" id="PF00106">
    <property type="entry name" value="adh_short"/>
    <property type="match status" value="1"/>
</dbReference>
<dbReference type="PANTHER" id="PTHR43180:SF16">
    <property type="entry name" value="BACILYSIN BIOSYNTHESIS OXIDOREDUCTASE BACC"/>
    <property type="match status" value="1"/>
</dbReference>
<dbReference type="Gene3D" id="3.40.50.720">
    <property type="entry name" value="NAD(P)-binding Rossmann-like Domain"/>
    <property type="match status" value="1"/>
</dbReference>
<protein>
    <submittedName>
        <fullName evidence="5">NAD(P)-binding protein</fullName>
    </submittedName>
</protein>
<dbReference type="GO" id="GO:0016491">
    <property type="term" value="F:oxidoreductase activity"/>
    <property type="evidence" value="ECO:0007669"/>
    <property type="project" value="UniProtKB-KW"/>
</dbReference>
<keyword evidence="3" id="KW-0560">Oxidoreductase</keyword>
<keyword evidence="2" id="KW-0521">NADP</keyword>
<dbReference type="Proteomes" id="UP000250266">
    <property type="component" value="Unassembled WGS sequence"/>
</dbReference>
<dbReference type="InterPro" id="IPR036291">
    <property type="entry name" value="NAD(P)-bd_dom_sf"/>
</dbReference>
<dbReference type="InterPro" id="IPR020904">
    <property type="entry name" value="Sc_DH/Rdtase_CS"/>
</dbReference>
<accession>A0A8E2J7W7</accession>
<feature type="region of interest" description="Disordered" evidence="4">
    <location>
        <begin position="1"/>
        <end position="25"/>
    </location>
</feature>
<reference evidence="5 6" key="1">
    <citation type="journal article" date="2016" name="Nat. Commun.">
        <title>Ectomycorrhizal ecology is imprinted in the genome of the dominant symbiotic fungus Cenococcum geophilum.</title>
        <authorList>
            <consortium name="DOE Joint Genome Institute"/>
            <person name="Peter M."/>
            <person name="Kohler A."/>
            <person name="Ohm R.A."/>
            <person name="Kuo A."/>
            <person name="Krutzmann J."/>
            <person name="Morin E."/>
            <person name="Arend M."/>
            <person name="Barry K.W."/>
            <person name="Binder M."/>
            <person name="Choi C."/>
            <person name="Clum A."/>
            <person name="Copeland A."/>
            <person name="Grisel N."/>
            <person name="Haridas S."/>
            <person name="Kipfer T."/>
            <person name="LaButti K."/>
            <person name="Lindquist E."/>
            <person name="Lipzen A."/>
            <person name="Maire R."/>
            <person name="Meier B."/>
            <person name="Mihaltcheva S."/>
            <person name="Molinier V."/>
            <person name="Murat C."/>
            <person name="Poggeler S."/>
            <person name="Quandt C.A."/>
            <person name="Sperisen C."/>
            <person name="Tritt A."/>
            <person name="Tisserant E."/>
            <person name="Crous P.W."/>
            <person name="Henrissat B."/>
            <person name="Nehls U."/>
            <person name="Egli S."/>
            <person name="Spatafora J.W."/>
            <person name="Grigoriev I.V."/>
            <person name="Martin F.M."/>
        </authorList>
    </citation>
    <scope>NUCLEOTIDE SEQUENCE [LARGE SCALE GENOMIC DNA]</scope>
    <source>
        <strain evidence="5 6">CBS 459.81</strain>
    </source>
</reference>
<proteinExistence type="inferred from homology"/>
<dbReference type="AlphaFoldDB" id="A0A8E2J7W7"/>
<feature type="non-terminal residue" evidence="5">
    <location>
        <position position="1"/>
    </location>
</feature>
<dbReference type="SUPFAM" id="SSF51735">
    <property type="entry name" value="NAD(P)-binding Rossmann-fold domains"/>
    <property type="match status" value="1"/>
</dbReference>
<dbReference type="PANTHER" id="PTHR43180">
    <property type="entry name" value="3-OXOACYL-(ACYL-CARRIER-PROTEIN) REDUCTASE (AFU_ORTHOLOGUE AFUA_6G11210)"/>
    <property type="match status" value="1"/>
</dbReference>
<evidence type="ECO:0000256" key="4">
    <source>
        <dbReference type="SAM" id="MobiDB-lite"/>
    </source>
</evidence>
<dbReference type="EMBL" id="KV746276">
    <property type="protein sequence ID" value="OCK72869.1"/>
    <property type="molecule type" value="Genomic_DNA"/>
</dbReference>
<evidence type="ECO:0000256" key="2">
    <source>
        <dbReference type="ARBA" id="ARBA00022857"/>
    </source>
</evidence>
<dbReference type="PRINTS" id="PR00081">
    <property type="entry name" value="GDHRDH"/>
</dbReference>
<evidence type="ECO:0000256" key="3">
    <source>
        <dbReference type="ARBA" id="ARBA00023002"/>
    </source>
</evidence>
<name>A0A8E2J7W7_9PEZI</name>
<comment type="similarity">
    <text evidence="1">Belongs to the short-chain dehydrogenases/reductases (SDR) family.</text>
</comment>
<keyword evidence="6" id="KW-1185">Reference proteome</keyword>
<organism evidence="5 6">
    <name type="scientific">Lepidopterella palustris CBS 459.81</name>
    <dbReference type="NCBI Taxonomy" id="1314670"/>
    <lineage>
        <taxon>Eukaryota</taxon>
        <taxon>Fungi</taxon>
        <taxon>Dikarya</taxon>
        <taxon>Ascomycota</taxon>
        <taxon>Pezizomycotina</taxon>
        <taxon>Dothideomycetes</taxon>
        <taxon>Pleosporomycetidae</taxon>
        <taxon>Mytilinidiales</taxon>
        <taxon>Argynnaceae</taxon>
        <taxon>Lepidopterella</taxon>
    </lineage>
</organism>
<gene>
    <name evidence="5" type="ORF">K432DRAFT_387657</name>
</gene>
<dbReference type="OrthoDB" id="5371740at2759"/>
<evidence type="ECO:0000256" key="1">
    <source>
        <dbReference type="ARBA" id="ARBA00006484"/>
    </source>
</evidence>
<evidence type="ECO:0000313" key="5">
    <source>
        <dbReference type="EMBL" id="OCK72869.1"/>
    </source>
</evidence>
<evidence type="ECO:0000313" key="6">
    <source>
        <dbReference type="Proteomes" id="UP000250266"/>
    </source>
</evidence>
<dbReference type="InterPro" id="IPR002347">
    <property type="entry name" value="SDR_fam"/>
</dbReference>
<dbReference type="PROSITE" id="PS00061">
    <property type="entry name" value="ADH_SHORT"/>
    <property type="match status" value="1"/>
</dbReference>
<sequence>MTHPNAIPLSHQLSPEDCNSPPSGSSLKDKSVLITGGASGLGAGIALAYAEKGAYITIADINEKLGKTYAEELRKKGFHVQFIATDVTSWPSQVAAFKAAIAFSPSHATVDIVVASAGVFGDPFLAADDPPASLDSDPPAPNLVALQVNTIGSFYTAKLAQLYLTLPGAGAKEPKCLILVASLAAYFDIPLMSSYTASKYGVRGLFRSVRPLLADRGVRVNLLAPWIMDTPLVVEWLKLFKAVGAPLGNVQDVITAAMRCADDSTVNG</sequence>